<organism evidence="6 7">
    <name type="scientific">Paenibacillus taihuensis</name>
    <dbReference type="NCBI Taxonomy" id="1156355"/>
    <lineage>
        <taxon>Bacteria</taxon>
        <taxon>Bacillati</taxon>
        <taxon>Bacillota</taxon>
        <taxon>Bacilli</taxon>
        <taxon>Bacillales</taxon>
        <taxon>Paenibacillaceae</taxon>
        <taxon>Paenibacillus</taxon>
    </lineage>
</organism>
<dbReference type="SUPFAM" id="SSF52540">
    <property type="entry name" value="P-loop containing nucleoside triphosphate hydrolases"/>
    <property type="match status" value="1"/>
</dbReference>
<dbReference type="InterPro" id="IPR003959">
    <property type="entry name" value="ATPase_AAA_core"/>
</dbReference>
<dbReference type="Pfam" id="PF00004">
    <property type="entry name" value="AAA"/>
    <property type="match status" value="1"/>
</dbReference>
<evidence type="ECO:0000256" key="3">
    <source>
        <dbReference type="ARBA" id="ARBA00022840"/>
    </source>
</evidence>
<dbReference type="CDD" id="cd00009">
    <property type="entry name" value="AAA"/>
    <property type="match status" value="1"/>
</dbReference>
<dbReference type="InterPro" id="IPR041627">
    <property type="entry name" value="AAA_lid_6"/>
</dbReference>
<accession>A0A3D9Q6R7</accession>
<dbReference type="Proteomes" id="UP000256304">
    <property type="component" value="Unassembled WGS sequence"/>
</dbReference>
<dbReference type="GO" id="GO:0005524">
    <property type="term" value="F:ATP binding"/>
    <property type="evidence" value="ECO:0007669"/>
    <property type="project" value="UniProtKB-KW"/>
</dbReference>
<dbReference type="Gene3D" id="1.10.8.60">
    <property type="match status" value="1"/>
</dbReference>
<proteinExistence type="inferred from homology"/>
<dbReference type="InterPro" id="IPR050773">
    <property type="entry name" value="CbxX/CfxQ_RuBisCO_ESX"/>
</dbReference>
<feature type="domain" description="AAA+ ATPase" evidence="5">
    <location>
        <begin position="105"/>
        <end position="243"/>
    </location>
</feature>
<dbReference type="SMART" id="SM00382">
    <property type="entry name" value="AAA"/>
    <property type="match status" value="1"/>
</dbReference>
<keyword evidence="3" id="KW-0067">ATP-binding</keyword>
<reference evidence="6 7" key="1">
    <citation type="submission" date="2018-08" db="EMBL/GenBank/DDBJ databases">
        <title>Genomic Encyclopedia of Type Strains, Phase III (KMG-III): the genomes of soil and plant-associated and newly described type strains.</title>
        <authorList>
            <person name="Whitman W."/>
        </authorList>
    </citation>
    <scope>NUCLEOTIDE SEQUENCE [LARGE SCALE GENOMIC DNA]</scope>
    <source>
        <strain evidence="6 7">CGMCC 1.10966</strain>
    </source>
</reference>
<evidence type="ECO:0000256" key="4">
    <source>
        <dbReference type="SAM" id="MobiDB-lite"/>
    </source>
</evidence>
<dbReference type="EMBL" id="QTTN01000057">
    <property type="protein sequence ID" value="REE57366.1"/>
    <property type="molecule type" value="Genomic_DNA"/>
</dbReference>
<evidence type="ECO:0000313" key="6">
    <source>
        <dbReference type="EMBL" id="REE57366.1"/>
    </source>
</evidence>
<protein>
    <submittedName>
        <fullName evidence="6">Stage V sporulation protein K</fullName>
    </submittedName>
</protein>
<dbReference type="FunFam" id="3.40.50.300:FF:000216">
    <property type="entry name" value="Type VII secretion ATPase EccA"/>
    <property type="match status" value="1"/>
</dbReference>
<dbReference type="Gene3D" id="3.40.50.300">
    <property type="entry name" value="P-loop containing nucleotide triphosphate hydrolases"/>
    <property type="match status" value="1"/>
</dbReference>
<dbReference type="GO" id="GO:0016887">
    <property type="term" value="F:ATP hydrolysis activity"/>
    <property type="evidence" value="ECO:0007669"/>
    <property type="project" value="InterPro"/>
</dbReference>
<name>A0A3D9Q6R7_9BACL</name>
<evidence type="ECO:0000259" key="5">
    <source>
        <dbReference type="SMART" id="SM00382"/>
    </source>
</evidence>
<dbReference type="InterPro" id="IPR027417">
    <property type="entry name" value="P-loop_NTPase"/>
</dbReference>
<dbReference type="InterPro" id="IPR000641">
    <property type="entry name" value="CbxX/CfxQ"/>
</dbReference>
<evidence type="ECO:0000256" key="2">
    <source>
        <dbReference type="ARBA" id="ARBA00022741"/>
    </source>
</evidence>
<dbReference type="InterPro" id="IPR003593">
    <property type="entry name" value="AAA+_ATPase"/>
</dbReference>
<comment type="similarity">
    <text evidence="1">Belongs to the CbxX/CfxQ family.</text>
</comment>
<dbReference type="Pfam" id="PF17866">
    <property type="entry name" value="AAA_lid_6"/>
    <property type="match status" value="1"/>
</dbReference>
<dbReference type="PANTHER" id="PTHR43392:SF2">
    <property type="entry name" value="AAA-TYPE ATPASE FAMILY PROTEIN _ ANKYRIN REPEAT FAMILY PROTEIN"/>
    <property type="match status" value="1"/>
</dbReference>
<comment type="caution">
    <text evidence="6">The sequence shown here is derived from an EMBL/GenBank/DDBJ whole genome shotgun (WGS) entry which is preliminary data.</text>
</comment>
<evidence type="ECO:0000256" key="1">
    <source>
        <dbReference type="ARBA" id="ARBA00010378"/>
    </source>
</evidence>
<keyword evidence="2" id="KW-0547">Nucleotide-binding</keyword>
<sequence length="332" mass="37076">MKQMDDRVVSTGGGGSGRPSRQINVVLRSSESYASASTSSSAQALESEPIAAARPLSANDPYLEIQRELDPMVGLDNVKLLIYEIYALLQISRMRSDAGLSGGSHVYHMIFTGNPGTGKTSIARIVAKLFNKMGVLSKGHMIEVERADLVGEYIGHTAQKTRDLVRKALGGVLFVDEAYSLARGGEKDFGKEAIDTLVKAMEDYRNQFVLILAGYPLEIENFLLTNPGLPSRFPIQIDFPDYSIDQLIQIAELMSKDRDYTLMPQTVFKLRQHLMQEKAMSMFAFSNARYVRNIIEKAFRHQAVRLMTQYPTGSPGKQELMSVRPEDLKWDK</sequence>
<keyword evidence="7" id="KW-1185">Reference proteome</keyword>
<gene>
    <name evidence="6" type="ORF">A8990_15712</name>
</gene>
<evidence type="ECO:0000313" key="7">
    <source>
        <dbReference type="Proteomes" id="UP000256304"/>
    </source>
</evidence>
<dbReference type="AlphaFoldDB" id="A0A3D9Q6R7"/>
<dbReference type="PANTHER" id="PTHR43392">
    <property type="entry name" value="AAA-TYPE ATPASE FAMILY PROTEIN / ANKYRIN REPEAT FAMILY PROTEIN"/>
    <property type="match status" value="1"/>
</dbReference>
<dbReference type="PRINTS" id="PR00819">
    <property type="entry name" value="CBXCFQXSUPER"/>
</dbReference>
<feature type="region of interest" description="Disordered" evidence="4">
    <location>
        <begin position="1"/>
        <end position="22"/>
    </location>
</feature>